<proteinExistence type="predicted"/>
<protein>
    <submittedName>
        <fullName evidence="2">Uncharacterized protein</fullName>
    </submittedName>
</protein>
<feature type="chain" id="PRO_5041968927" evidence="1">
    <location>
        <begin position="19"/>
        <end position="257"/>
    </location>
</feature>
<keyword evidence="3" id="KW-1185">Reference proteome</keyword>
<dbReference type="Proteomes" id="UP001218218">
    <property type="component" value="Unassembled WGS sequence"/>
</dbReference>
<sequence length="257" mass="29328">WHIRCVLLLVAFLHICYQVSYCACGLILVCLNFIFVRQPGGLEMLLTLKTAFYWLGVEEDRFTQHLLCHQCHRYFDRNSPSDALCPDCESELFHPATWQLFQRVISTVTGNPLPPLVRKPKLVAPVQLLSDGLRDFFSRPGMVPAVNLWKSRQSTPGESKTIQDGRVWKTIKGHDKQSFFYGESSKREIRIGTTLSLDWFSAENLILSGMPPGPTEPTAEQLQHHLKIIVDDLILLYEKGILIETYEHPDGTHSSHL</sequence>
<organism evidence="2 3">
    <name type="scientific">Mycena albidolilacea</name>
    <dbReference type="NCBI Taxonomy" id="1033008"/>
    <lineage>
        <taxon>Eukaryota</taxon>
        <taxon>Fungi</taxon>
        <taxon>Dikarya</taxon>
        <taxon>Basidiomycota</taxon>
        <taxon>Agaricomycotina</taxon>
        <taxon>Agaricomycetes</taxon>
        <taxon>Agaricomycetidae</taxon>
        <taxon>Agaricales</taxon>
        <taxon>Marasmiineae</taxon>
        <taxon>Mycenaceae</taxon>
        <taxon>Mycena</taxon>
    </lineage>
</organism>
<evidence type="ECO:0000256" key="1">
    <source>
        <dbReference type="SAM" id="SignalP"/>
    </source>
</evidence>
<accession>A0AAD6YYM4</accession>
<name>A0AAD6YYM4_9AGAR</name>
<feature type="non-terminal residue" evidence="2">
    <location>
        <position position="1"/>
    </location>
</feature>
<evidence type="ECO:0000313" key="3">
    <source>
        <dbReference type="Proteomes" id="UP001218218"/>
    </source>
</evidence>
<evidence type="ECO:0000313" key="2">
    <source>
        <dbReference type="EMBL" id="KAJ7301349.1"/>
    </source>
</evidence>
<feature type="signal peptide" evidence="1">
    <location>
        <begin position="1"/>
        <end position="18"/>
    </location>
</feature>
<dbReference type="EMBL" id="JARIHO010000137">
    <property type="protein sequence ID" value="KAJ7301349.1"/>
    <property type="molecule type" value="Genomic_DNA"/>
</dbReference>
<gene>
    <name evidence="2" type="ORF">DFH08DRAFT_724347</name>
</gene>
<dbReference type="AlphaFoldDB" id="A0AAD6YYM4"/>
<comment type="caution">
    <text evidence="2">The sequence shown here is derived from an EMBL/GenBank/DDBJ whole genome shotgun (WGS) entry which is preliminary data.</text>
</comment>
<keyword evidence="1" id="KW-0732">Signal</keyword>
<reference evidence="2" key="1">
    <citation type="submission" date="2023-03" db="EMBL/GenBank/DDBJ databases">
        <title>Massive genome expansion in bonnet fungi (Mycena s.s.) driven by repeated elements and novel gene families across ecological guilds.</title>
        <authorList>
            <consortium name="Lawrence Berkeley National Laboratory"/>
            <person name="Harder C.B."/>
            <person name="Miyauchi S."/>
            <person name="Viragh M."/>
            <person name="Kuo A."/>
            <person name="Thoen E."/>
            <person name="Andreopoulos B."/>
            <person name="Lu D."/>
            <person name="Skrede I."/>
            <person name="Drula E."/>
            <person name="Henrissat B."/>
            <person name="Morin E."/>
            <person name="Kohler A."/>
            <person name="Barry K."/>
            <person name="LaButti K."/>
            <person name="Morin E."/>
            <person name="Salamov A."/>
            <person name="Lipzen A."/>
            <person name="Mereny Z."/>
            <person name="Hegedus B."/>
            <person name="Baldrian P."/>
            <person name="Stursova M."/>
            <person name="Weitz H."/>
            <person name="Taylor A."/>
            <person name="Grigoriev I.V."/>
            <person name="Nagy L.G."/>
            <person name="Martin F."/>
            <person name="Kauserud H."/>
        </authorList>
    </citation>
    <scope>NUCLEOTIDE SEQUENCE</scope>
    <source>
        <strain evidence="2">CBHHK002</strain>
    </source>
</reference>